<dbReference type="STRING" id="1121409.SAMN02745124_03991"/>
<reference evidence="6 7" key="1">
    <citation type="submission" date="2016-11" db="EMBL/GenBank/DDBJ databases">
        <authorList>
            <person name="Jaros S."/>
            <person name="Januszkiewicz K."/>
            <person name="Wedrychowicz H."/>
        </authorList>
    </citation>
    <scope>NUCLEOTIDE SEQUENCE [LARGE SCALE GENOMIC DNA]</scope>
    <source>
        <strain evidence="6 7">DSM 9705</strain>
    </source>
</reference>
<dbReference type="NCBIfam" id="TIGR03071">
    <property type="entry name" value="couple_hipA"/>
    <property type="match status" value="1"/>
</dbReference>
<evidence type="ECO:0000256" key="2">
    <source>
        <dbReference type="ARBA" id="ARBA00022679"/>
    </source>
</evidence>
<keyword evidence="3 6" id="KW-0418">Kinase</keyword>
<dbReference type="GO" id="GO:0004674">
    <property type="term" value="F:protein serine/threonine kinase activity"/>
    <property type="evidence" value="ECO:0007669"/>
    <property type="project" value="TreeGrafter"/>
</dbReference>
<dbReference type="AlphaFoldDB" id="A0A1M5YGC9"/>
<evidence type="ECO:0000313" key="6">
    <source>
        <dbReference type="EMBL" id="SHI10959.1"/>
    </source>
</evidence>
<dbReference type="InterPro" id="IPR017508">
    <property type="entry name" value="HipA_N1"/>
</dbReference>
<gene>
    <name evidence="6" type="ORF">SAMN02745124_03991</name>
</gene>
<dbReference type="Gene3D" id="1.10.1070.20">
    <property type="match status" value="1"/>
</dbReference>
<dbReference type="GO" id="GO:0005829">
    <property type="term" value="C:cytosol"/>
    <property type="evidence" value="ECO:0007669"/>
    <property type="project" value="TreeGrafter"/>
</dbReference>
<dbReference type="PANTHER" id="PTHR37419:SF1">
    <property type="entry name" value="SERINE_THREONINE-PROTEIN KINASE TOXIN HIPA"/>
    <property type="match status" value="1"/>
</dbReference>
<feature type="domain" description="HipA N-terminal subdomain 1" evidence="5">
    <location>
        <begin position="4"/>
        <end position="101"/>
    </location>
</feature>
<evidence type="ECO:0000313" key="7">
    <source>
        <dbReference type="Proteomes" id="UP000184139"/>
    </source>
</evidence>
<keyword evidence="2" id="KW-0808">Transferase</keyword>
<keyword evidence="7" id="KW-1185">Reference proteome</keyword>
<dbReference type="RefSeq" id="WP_073378933.1">
    <property type="nucleotide sequence ID" value="NZ_FQXS01000036.1"/>
</dbReference>
<feature type="domain" description="HipA-like C-terminal" evidence="4">
    <location>
        <begin position="147"/>
        <end position="378"/>
    </location>
</feature>
<evidence type="ECO:0000259" key="5">
    <source>
        <dbReference type="Pfam" id="PF13657"/>
    </source>
</evidence>
<dbReference type="InterPro" id="IPR052028">
    <property type="entry name" value="HipA_Ser/Thr_kinase"/>
</dbReference>
<proteinExistence type="inferred from homology"/>
<comment type="similarity">
    <text evidence="1">Belongs to the HipA Ser/Thr kinase family.</text>
</comment>
<evidence type="ECO:0000256" key="1">
    <source>
        <dbReference type="ARBA" id="ARBA00010164"/>
    </source>
</evidence>
<organism evidence="6 7">
    <name type="scientific">Desulfofustis glycolicus DSM 9705</name>
    <dbReference type="NCBI Taxonomy" id="1121409"/>
    <lineage>
        <taxon>Bacteria</taxon>
        <taxon>Pseudomonadati</taxon>
        <taxon>Thermodesulfobacteriota</taxon>
        <taxon>Desulfobulbia</taxon>
        <taxon>Desulfobulbales</taxon>
        <taxon>Desulfocapsaceae</taxon>
        <taxon>Desulfofustis</taxon>
    </lineage>
</organism>
<evidence type="ECO:0000256" key="3">
    <source>
        <dbReference type="ARBA" id="ARBA00022777"/>
    </source>
</evidence>
<accession>A0A1M5YGC9</accession>
<dbReference type="InterPro" id="IPR012893">
    <property type="entry name" value="HipA-like_C"/>
</dbReference>
<name>A0A1M5YGC9_9BACT</name>
<dbReference type="Proteomes" id="UP000184139">
    <property type="component" value="Unassembled WGS sequence"/>
</dbReference>
<dbReference type="EMBL" id="FQXS01000036">
    <property type="protein sequence ID" value="SHI10959.1"/>
    <property type="molecule type" value="Genomic_DNA"/>
</dbReference>
<dbReference type="Pfam" id="PF13657">
    <property type="entry name" value="Couple_hipA"/>
    <property type="match status" value="1"/>
</dbReference>
<dbReference type="Pfam" id="PF07804">
    <property type="entry name" value="HipA_C"/>
    <property type="match status" value="1"/>
</dbReference>
<protein>
    <submittedName>
        <fullName evidence="6">Serine/threonine-protein kinase HipA</fullName>
    </submittedName>
</protein>
<sequence>MSNLTVYWDQRIVGTISRHQKGKITFQYAAEWLESSGRQISLSLPCREQRFPPGVSTAFFENLFPESEARTILAFNRRFDRKDTFAFLENFGEDCAGALSIIPEMENVIHHRSKYRCIDAELREALQAIKSEPGKHKLYPELASGRLSIAGAQDKLPVYYENGSFFLPENPASPTTHIIKPASPYFHDIQRNEAFCMDLARQINLPVPHSGLYTFAGHELFLIERFDRLRLSNKVIRVHQEDFCQAMGLPFNRKYQEQGGPGFLQCRELAEEYLSTDISEVKQTLTAVLAFNYLIGNNDAHGKNFSIIHEDIIKLAPFYDLVSTQVYPSLDRKLAMAIGNTFRHDRINENSFTHFSKDMKLRPEKAFEVIAKTALEVERLYESVLSRHEKQHGKAEIYSNLHTVLRRNLNRLKEIANQVNSADGKKPRL</sequence>
<evidence type="ECO:0000259" key="4">
    <source>
        <dbReference type="Pfam" id="PF07804"/>
    </source>
</evidence>
<dbReference type="CDD" id="cd17793">
    <property type="entry name" value="HipA"/>
    <property type="match status" value="1"/>
</dbReference>
<dbReference type="PANTHER" id="PTHR37419">
    <property type="entry name" value="SERINE/THREONINE-PROTEIN KINASE TOXIN HIPA"/>
    <property type="match status" value="1"/>
</dbReference>
<dbReference type="OrthoDB" id="9805913at2"/>